<keyword evidence="3" id="KW-0723">Serine/threonine-protein kinase</keyword>
<organism evidence="13 14">
    <name type="scientific">Diatrype stigma</name>
    <dbReference type="NCBI Taxonomy" id="117547"/>
    <lineage>
        <taxon>Eukaryota</taxon>
        <taxon>Fungi</taxon>
        <taxon>Dikarya</taxon>
        <taxon>Ascomycota</taxon>
        <taxon>Pezizomycotina</taxon>
        <taxon>Sordariomycetes</taxon>
        <taxon>Xylariomycetidae</taxon>
        <taxon>Xylariales</taxon>
        <taxon>Diatrypaceae</taxon>
        <taxon>Diatrype</taxon>
    </lineage>
</organism>
<dbReference type="PROSITE" id="PS00108">
    <property type="entry name" value="PROTEIN_KINASE_ST"/>
    <property type="match status" value="1"/>
</dbReference>
<dbReference type="Pfam" id="PF00069">
    <property type="entry name" value="Pkinase"/>
    <property type="match status" value="1"/>
</dbReference>
<feature type="binding site" evidence="9">
    <location>
        <position position="327"/>
    </location>
    <ligand>
        <name>ATP</name>
        <dbReference type="ChEBI" id="CHEBI:30616"/>
    </ligand>
</feature>
<dbReference type="PANTHER" id="PTHR44167:SF24">
    <property type="entry name" value="SERINE_THREONINE-PROTEIN KINASE CHK2"/>
    <property type="match status" value="1"/>
</dbReference>
<evidence type="ECO:0000256" key="7">
    <source>
        <dbReference type="ARBA" id="ARBA00047899"/>
    </source>
</evidence>
<evidence type="ECO:0000256" key="5">
    <source>
        <dbReference type="ARBA" id="ARBA00022777"/>
    </source>
</evidence>
<feature type="compositionally biased region" description="Basic and acidic residues" evidence="10">
    <location>
        <begin position="625"/>
        <end position="639"/>
    </location>
</feature>
<dbReference type="Gene3D" id="1.10.510.10">
    <property type="entry name" value="Transferase(Phosphotransferase) domain 1"/>
    <property type="match status" value="1"/>
</dbReference>
<dbReference type="GO" id="GO:0005634">
    <property type="term" value="C:nucleus"/>
    <property type="evidence" value="ECO:0007669"/>
    <property type="project" value="TreeGrafter"/>
</dbReference>
<dbReference type="SMART" id="SM00220">
    <property type="entry name" value="S_TKc"/>
    <property type="match status" value="1"/>
</dbReference>
<keyword evidence="14" id="KW-1185">Reference proteome</keyword>
<evidence type="ECO:0000256" key="6">
    <source>
        <dbReference type="ARBA" id="ARBA00022840"/>
    </source>
</evidence>
<dbReference type="FunFam" id="3.30.200.20:FF:000470">
    <property type="entry name" value="Serine/threonine-protein kinase RAD53"/>
    <property type="match status" value="1"/>
</dbReference>
<dbReference type="InterPro" id="IPR000253">
    <property type="entry name" value="FHA_dom"/>
</dbReference>
<evidence type="ECO:0000256" key="4">
    <source>
        <dbReference type="ARBA" id="ARBA00022741"/>
    </source>
</evidence>
<dbReference type="PROSITE" id="PS50011">
    <property type="entry name" value="PROTEIN_KINASE_DOM"/>
    <property type="match status" value="1"/>
</dbReference>
<feature type="compositionally biased region" description="Basic and acidic residues" evidence="10">
    <location>
        <begin position="923"/>
        <end position="932"/>
    </location>
</feature>
<feature type="domain" description="FHA" evidence="11">
    <location>
        <begin position="114"/>
        <end position="167"/>
    </location>
</feature>
<evidence type="ECO:0000256" key="2">
    <source>
        <dbReference type="ARBA" id="ARBA00012513"/>
    </source>
</evidence>
<dbReference type="EC" id="2.7.11.1" evidence="2"/>
<keyword evidence="6 9" id="KW-0067">ATP-binding</keyword>
<dbReference type="Gene3D" id="3.30.200.20">
    <property type="entry name" value="Phosphorylase Kinase, domain 1"/>
    <property type="match status" value="1"/>
</dbReference>
<dbReference type="Pfam" id="PF00498">
    <property type="entry name" value="FHA"/>
    <property type="match status" value="1"/>
</dbReference>
<dbReference type="Gene3D" id="2.60.200.20">
    <property type="match status" value="1"/>
</dbReference>
<feature type="region of interest" description="Disordered" evidence="10">
    <location>
        <begin position="767"/>
        <end position="800"/>
    </location>
</feature>
<comment type="caution">
    <text evidence="13">The sequence shown here is derived from an EMBL/GenBank/DDBJ whole genome shotgun (WGS) entry which is preliminary data.</text>
</comment>
<evidence type="ECO:0000313" key="14">
    <source>
        <dbReference type="Proteomes" id="UP001320420"/>
    </source>
</evidence>
<gene>
    <name evidence="13" type="primary">RAD53</name>
    <name evidence="13" type="ORF">SLS62_000197</name>
</gene>
<dbReference type="GO" id="GO:0005737">
    <property type="term" value="C:cytoplasm"/>
    <property type="evidence" value="ECO:0007669"/>
    <property type="project" value="TreeGrafter"/>
</dbReference>
<dbReference type="InterPro" id="IPR017441">
    <property type="entry name" value="Protein_kinase_ATP_BS"/>
</dbReference>
<dbReference type="PROSITE" id="PS50006">
    <property type="entry name" value="FHA_DOMAIN"/>
    <property type="match status" value="1"/>
</dbReference>
<dbReference type="GO" id="GO:0005524">
    <property type="term" value="F:ATP binding"/>
    <property type="evidence" value="ECO:0007669"/>
    <property type="project" value="UniProtKB-UniRule"/>
</dbReference>
<feature type="compositionally biased region" description="Polar residues" evidence="10">
    <location>
        <begin position="1"/>
        <end position="17"/>
    </location>
</feature>
<feature type="region of interest" description="Disordered" evidence="10">
    <location>
        <begin position="923"/>
        <end position="974"/>
    </location>
</feature>
<sequence>MDQEDYSQATQPATQNALDPRRIGKQNSGFSDEDISDILCLLYPITDNASNEVRRLAGSPQYRRFTVGRFAADNINSDFYNEDDARNFGRTAGIGQHAIILRMSSTVKDPSLGFTFGRHANSCDICFANDSGRRLSKIHFRIFLNDNHVLMVEDMSTNGTVVDDILLRKNFPKKGTQRLIESGSTVKVIMAQNSEDLLFLVRIPRREDDIEEAYINNVNRYLAKARGFDEDPNKTIGPGPSGHVSYDHKFELSFDDTNGQKVNLFPPPFTKAKASEHSSSSYTALGKTPREFRGSQKYARVGVIGQGAFATVYKVTSKYDGSPYAAKELDKRKFMKNGVLDQKVENEMKIMQKVQHENIVQYIEHFDWDAHKFIIIMEFVPMGDLGKTVLEFGSIREPHVKTMAHQLIDALGYLHDNKITHRDVKPDNILIQSLEPLVVKLTDFGLSKMIETEQTFLKTFCGTLLYCAPEVYNEYASYDDYGRKTQRRNQRLVDRERYDHAVDIWSLGGVLFYALTAKPPFPVKNGTSYTELLDHIMKMPLNTTPLVQSGVSSYGIDFLLRMIHVRPETRATIEELQAHAWLTGRTESSNEASEGELEYGASQLSLDDGQRSQTTQIGANSLQDPHPDFSMESESEKENYTFGQRAAQDRLFGEVNNSALGSAGVKEDRLNLPISDTSFGETDILDPVIRDSFESSDFSTPRQKGRTQIEIAPSQSQLLSTDSVGSPSANTRSVVLGIGSQSLGGTSSIFGNLNMTSRTNGNISTQSLASDLATSKRKPGYDTSDEFDSSGTRAKPSMKRLKSQGEAAFAADEDGEANDYYLFASVPPLVKNESGRQIDNPLPKTTFWESSNKKSWHLNYPEMTHLQYNAFERAAEKRGEEFGPGKSPLWDLAMRYFPPTHHRTHPDENRRPLELRPALLKRDSRSLERDSDWDLPPTAPLPTSDDDDEDAQSIPDTLPPESQALPAPTGRRTPKTVVARFRSAPDSLVPGVSFDLTDPILSWGREHHNTIVHQPTTELKVPKNAFRVLLWRDGYTASGPEFRPWEYTPTTLSRTIRASPDPDTFAFYISTKATNGVRVNNNPLQPNNPKESGVACKYWMKLHHGDTVAFWGSADVNKQAKLTFECYWGSSSAPRPSDEPPTCVPSDLARKLDRLWPKALTNLSYDRIKTEAHIDHDLRMFNVAREQERSRIFEQKRAEAVRILGLRASRGPSPAARANSLPPVPKMAIMRPGRTTTPAL</sequence>
<evidence type="ECO:0000256" key="8">
    <source>
        <dbReference type="ARBA" id="ARBA00048679"/>
    </source>
</evidence>
<dbReference type="InterPro" id="IPR008271">
    <property type="entry name" value="Ser/Thr_kinase_AS"/>
</dbReference>
<feature type="region of interest" description="Disordered" evidence="10">
    <location>
        <begin position="1211"/>
        <end position="1240"/>
    </location>
</feature>
<dbReference type="InterPro" id="IPR000719">
    <property type="entry name" value="Prot_kinase_dom"/>
</dbReference>
<dbReference type="PROSITE" id="PS00107">
    <property type="entry name" value="PROTEIN_KINASE_ATP"/>
    <property type="match status" value="1"/>
</dbReference>
<dbReference type="InterPro" id="IPR011009">
    <property type="entry name" value="Kinase-like_dom_sf"/>
</dbReference>
<feature type="region of interest" description="Disordered" evidence="10">
    <location>
        <begin position="1"/>
        <end position="29"/>
    </location>
</feature>
<feature type="domain" description="Protein kinase" evidence="12">
    <location>
        <begin position="298"/>
        <end position="582"/>
    </location>
</feature>
<dbReference type="Proteomes" id="UP001320420">
    <property type="component" value="Unassembled WGS sequence"/>
</dbReference>
<evidence type="ECO:0000313" key="13">
    <source>
        <dbReference type="EMBL" id="KAK7757819.1"/>
    </source>
</evidence>
<name>A0AAN9YX89_9PEZI</name>
<feature type="region of interest" description="Disordered" evidence="10">
    <location>
        <begin position="606"/>
        <end position="642"/>
    </location>
</feature>
<keyword evidence="4 9" id="KW-0547">Nucleotide-binding</keyword>
<keyword evidence="5 13" id="KW-0808">Transferase</keyword>
<dbReference type="PANTHER" id="PTHR44167">
    <property type="entry name" value="OVARIAN-SPECIFIC SERINE/THREONINE-PROTEIN KINASE LOK-RELATED"/>
    <property type="match status" value="1"/>
</dbReference>
<keyword evidence="5 13" id="KW-0418">Kinase</keyword>
<dbReference type="GO" id="GO:0004674">
    <property type="term" value="F:protein serine/threonine kinase activity"/>
    <property type="evidence" value="ECO:0007669"/>
    <property type="project" value="UniProtKB-KW"/>
</dbReference>
<comment type="catalytic activity">
    <reaction evidence="7">
        <text>L-threonyl-[protein] + ATP = O-phospho-L-threonyl-[protein] + ADP + H(+)</text>
        <dbReference type="Rhea" id="RHEA:46608"/>
        <dbReference type="Rhea" id="RHEA-COMP:11060"/>
        <dbReference type="Rhea" id="RHEA-COMP:11605"/>
        <dbReference type="ChEBI" id="CHEBI:15378"/>
        <dbReference type="ChEBI" id="CHEBI:30013"/>
        <dbReference type="ChEBI" id="CHEBI:30616"/>
        <dbReference type="ChEBI" id="CHEBI:61977"/>
        <dbReference type="ChEBI" id="CHEBI:456216"/>
        <dbReference type="EC" id="2.7.11.1"/>
    </reaction>
</comment>
<dbReference type="GO" id="GO:0051598">
    <property type="term" value="P:meiotic recombination checkpoint signaling"/>
    <property type="evidence" value="ECO:0007669"/>
    <property type="project" value="TreeGrafter"/>
</dbReference>
<evidence type="ECO:0000256" key="1">
    <source>
        <dbReference type="ARBA" id="ARBA00005575"/>
    </source>
</evidence>
<protein>
    <recommendedName>
        <fullName evidence="2">non-specific serine/threonine protein kinase</fullName>
        <ecNumber evidence="2">2.7.11.1</ecNumber>
    </recommendedName>
</protein>
<dbReference type="SMART" id="SM00240">
    <property type="entry name" value="FHA"/>
    <property type="match status" value="1"/>
</dbReference>
<comment type="catalytic activity">
    <reaction evidence="8">
        <text>L-seryl-[protein] + ATP = O-phospho-L-seryl-[protein] + ADP + H(+)</text>
        <dbReference type="Rhea" id="RHEA:17989"/>
        <dbReference type="Rhea" id="RHEA-COMP:9863"/>
        <dbReference type="Rhea" id="RHEA-COMP:11604"/>
        <dbReference type="ChEBI" id="CHEBI:15378"/>
        <dbReference type="ChEBI" id="CHEBI:29999"/>
        <dbReference type="ChEBI" id="CHEBI:30616"/>
        <dbReference type="ChEBI" id="CHEBI:83421"/>
        <dbReference type="ChEBI" id="CHEBI:456216"/>
        <dbReference type="EC" id="2.7.11.1"/>
    </reaction>
</comment>
<evidence type="ECO:0000259" key="11">
    <source>
        <dbReference type="PROSITE" id="PS50006"/>
    </source>
</evidence>
<evidence type="ECO:0000256" key="10">
    <source>
        <dbReference type="SAM" id="MobiDB-lite"/>
    </source>
</evidence>
<dbReference type="AlphaFoldDB" id="A0AAN9YX89"/>
<dbReference type="SUPFAM" id="SSF49879">
    <property type="entry name" value="SMAD/FHA domain"/>
    <property type="match status" value="1"/>
</dbReference>
<feature type="compositionally biased region" description="Polar residues" evidence="10">
    <location>
        <begin position="611"/>
        <end position="623"/>
    </location>
</feature>
<dbReference type="SUPFAM" id="SSF56112">
    <property type="entry name" value="Protein kinase-like (PK-like)"/>
    <property type="match status" value="1"/>
</dbReference>
<proteinExistence type="inferred from homology"/>
<dbReference type="EMBL" id="JAKJXP020000001">
    <property type="protein sequence ID" value="KAK7757819.1"/>
    <property type="molecule type" value="Genomic_DNA"/>
</dbReference>
<comment type="similarity">
    <text evidence="1">Belongs to the protein kinase superfamily. CAMK Ser/Thr protein kinase family. CHEK2 subfamily.</text>
</comment>
<accession>A0AAN9YX89</accession>
<evidence type="ECO:0000256" key="9">
    <source>
        <dbReference type="PROSITE-ProRule" id="PRU10141"/>
    </source>
</evidence>
<evidence type="ECO:0000256" key="3">
    <source>
        <dbReference type="ARBA" id="ARBA00022527"/>
    </source>
</evidence>
<evidence type="ECO:0000259" key="12">
    <source>
        <dbReference type="PROSITE" id="PS50011"/>
    </source>
</evidence>
<reference evidence="13 14" key="1">
    <citation type="submission" date="2024-02" db="EMBL/GenBank/DDBJ databases">
        <title>De novo assembly and annotation of 12 fungi associated with fruit tree decline syndrome in Ontario, Canada.</title>
        <authorList>
            <person name="Sulman M."/>
            <person name="Ellouze W."/>
            <person name="Ilyukhin E."/>
        </authorList>
    </citation>
    <scope>NUCLEOTIDE SEQUENCE [LARGE SCALE GENOMIC DNA]</scope>
    <source>
        <strain evidence="13 14">M11/M66-122</strain>
    </source>
</reference>
<dbReference type="InterPro" id="IPR008984">
    <property type="entry name" value="SMAD_FHA_dom_sf"/>
</dbReference>